<dbReference type="STRING" id="1348853.LK12_00175"/>
<protein>
    <submittedName>
        <fullName evidence="8">Uncharacterized protein</fullName>
    </submittedName>
</protein>
<keyword evidence="6 7" id="KW-0472">Membrane</keyword>
<dbReference type="Pfam" id="PF13440">
    <property type="entry name" value="Polysacc_synt_3"/>
    <property type="match status" value="1"/>
</dbReference>
<organism evidence="8 9">
    <name type="scientific">Novosphingobium malaysiense</name>
    <dbReference type="NCBI Taxonomy" id="1348853"/>
    <lineage>
        <taxon>Bacteria</taxon>
        <taxon>Pseudomonadati</taxon>
        <taxon>Pseudomonadota</taxon>
        <taxon>Alphaproteobacteria</taxon>
        <taxon>Sphingomonadales</taxon>
        <taxon>Sphingomonadaceae</taxon>
        <taxon>Novosphingobium</taxon>
    </lineage>
</organism>
<name>A0A0B1ZTS0_9SPHN</name>
<evidence type="ECO:0000313" key="8">
    <source>
        <dbReference type="EMBL" id="KHK92874.1"/>
    </source>
</evidence>
<feature type="transmembrane region" description="Helical" evidence="7">
    <location>
        <begin position="404"/>
        <end position="425"/>
    </location>
</feature>
<feature type="transmembrane region" description="Helical" evidence="7">
    <location>
        <begin position="78"/>
        <end position="102"/>
    </location>
</feature>
<keyword evidence="9" id="KW-1185">Reference proteome</keyword>
<proteinExistence type="inferred from homology"/>
<dbReference type="PANTHER" id="PTHR30250">
    <property type="entry name" value="PST FAMILY PREDICTED COLANIC ACID TRANSPORTER"/>
    <property type="match status" value="1"/>
</dbReference>
<comment type="caution">
    <text evidence="8">The sequence shown here is derived from an EMBL/GenBank/DDBJ whole genome shotgun (WGS) entry which is preliminary data.</text>
</comment>
<evidence type="ECO:0000256" key="5">
    <source>
        <dbReference type="ARBA" id="ARBA00022989"/>
    </source>
</evidence>
<sequence length="496" mass="54148">MLANAGKWSITGKILARGIDFVSLIILAYFLTPSDFGLVAMAMTIVVVVEAVTNIPVTQPILRADDPTPDYYDTAFTFSLIRATLIAAILISLAFPVASYFHESRLPPVIMVLAIAPMCRGSISPRMADYTRALDMRPDFIMITVPKILSFILLVAVAAMTKSYWAIVVGTTFTPIFMLVTSFVLAPYRPRLSLAQRGQFSDVIKWNTLIQLIAAINWQVDRIILGSRLTPQAFGRYSMAGDLCGMPFQAVQVALSGPLSYLFARVQNQMQLGIAWVKALSGNYFIISPILIGMAVLSKPAIQALLGQKWLASSMYVSALAVSSLSSIAVLSLPALAVARYKLKMVAYRSIIEFCVKVPLTFVFAYFWGIWGAIAAKAVSDFCSMGITLRAARQITGVSVWGQIYPLHRIFLGLIALAAVAYSLAPDVSGFSGSFMDRFTLGVETAVAAGLGFSAYLLTIITLWVLSKRPDGIEAFVVDYLKSIFGFRSDRPLENL</sequence>
<reference evidence="8 9" key="1">
    <citation type="submission" date="2014-10" db="EMBL/GenBank/DDBJ databases">
        <title>Genome sequence of Novosphingobium malaysiense MUSC 273(T).</title>
        <authorList>
            <person name="Lee L.-H."/>
        </authorList>
    </citation>
    <scope>NUCLEOTIDE SEQUENCE [LARGE SCALE GENOMIC DNA]</scope>
    <source>
        <strain evidence="8 9">MUSC 273</strain>
    </source>
</reference>
<feature type="transmembrane region" description="Helical" evidence="7">
    <location>
        <begin position="14"/>
        <end position="32"/>
    </location>
</feature>
<keyword evidence="5 7" id="KW-1133">Transmembrane helix</keyword>
<evidence type="ECO:0000256" key="1">
    <source>
        <dbReference type="ARBA" id="ARBA00004651"/>
    </source>
</evidence>
<feature type="transmembrane region" description="Helical" evidence="7">
    <location>
        <begin position="140"/>
        <end position="159"/>
    </location>
</feature>
<evidence type="ECO:0000313" key="9">
    <source>
        <dbReference type="Proteomes" id="UP000031057"/>
    </source>
</evidence>
<feature type="transmembrane region" description="Helical" evidence="7">
    <location>
        <begin position="445"/>
        <end position="466"/>
    </location>
</feature>
<feature type="transmembrane region" description="Helical" evidence="7">
    <location>
        <begin position="275"/>
        <end position="296"/>
    </location>
</feature>
<comment type="similarity">
    <text evidence="2">Belongs to the polysaccharide synthase family.</text>
</comment>
<keyword evidence="3" id="KW-1003">Cell membrane</keyword>
<dbReference type="EMBL" id="JTDI01000001">
    <property type="protein sequence ID" value="KHK92874.1"/>
    <property type="molecule type" value="Genomic_DNA"/>
</dbReference>
<dbReference type="GO" id="GO:0005886">
    <property type="term" value="C:plasma membrane"/>
    <property type="evidence" value="ECO:0007669"/>
    <property type="project" value="UniProtKB-SubCell"/>
</dbReference>
<comment type="subcellular location">
    <subcellularLocation>
        <location evidence="1">Cell membrane</location>
        <topology evidence="1">Multi-pass membrane protein</topology>
    </subcellularLocation>
</comment>
<evidence type="ECO:0000256" key="2">
    <source>
        <dbReference type="ARBA" id="ARBA00007430"/>
    </source>
</evidence>
<dbReference type="InterPro" id="IPR050833">
    <property type="entry name" value="Poly_Biosynth_Transport"/>
</dbReference>
<dbReference type="Proteomes" id="UP000031057">
    <property type="component" value="Unassembled WGS sequence"/>
</dbReference>
<keyword evidence="4 7" id="KW-0812">Transmembrane</keyword>
<evidence type="ECO:0000256" key="3">
    <source>
        <dbReference type="ARBA" id="ARBA00022475"/>
    </source>
</evidence>
<evidence type="ECO:0000256" key="4">
    <source>
        <dbReference type="ARBA" id="ARBA00022692"/>
    </source>
</evidence>
<evidence type="ECO:0000256" key="6">
    <source>
        <dbReference type="ARBA" id="ARBA00023136"/>
    </source>
</evidence>
<feature type="transmembrane region" description="Helical" evidence="7">
    <location>
        <begin position="316"/>
        <end position="339"/>
    </location>
</feature>
<accession>A0A0B1ZTS0</accession>
<feature type="transmembrane region" description="Helical" evidence="7">
    <location>
        <begin position="351"/>
        <end position="368"/>
    </location>
</feature>
<dbReference type="AlphaFoldDB" id="A0A0B1ZTS0"/>
<gene>
    <name evidence="8" type="ORF">LK12_00175</name>
</gene>
<evidence type="ECO:0000256" key="7">
    <source>
        <dbReference type="SAM" id="Phobius"/>
    </source>
</evidence>
<dbReference type="PANTHER" id="PTHR30250:SF10">
    <property type="entry name" value="LIPOPOLYSACCHARIDE BIOSYNTHESIS PROTEIN WZXC"/>
    <property type="match status" value="1"/>
</dbReference>
<feature type="transmembrane region" description="Helical" evidence="7">
    <location>
        <begin position="165"/>
        <end position="188"/>
    </location>
</feature>